<dbReference type="InterPro" id="IPR016186">
    <property type="entry name" value="C-type_lectin-like/link_sf"/>
</dbReference>
<dbReference type="Pfam" id="PF00008">
    <property type="entry name" value="EGF"/>
    <property type="match status" value="1"/>
</dbReference>
<sequence>MSFQVFILLLFITVQAQQMKSSMFLQFVLSKEPTSGHLGPSYTVVSLIHCSGLCLKNVLCVGLSCSENPCKNGATCQDDSSGLYSCICWSGFKGYNCEIPPSGYQFHSGSYFKYYTITKTEPEAAAACQAEGARLARVPDLATHEFLKSIIVPPYSTWIGLYRVNGVWQYEPSGFAAWAPNEPRANDCTQMWNAVNFLWDDVPCTSFYLHYICEFNFSK</sequence>
<dbReference type="PROSITE" id="PS00615">
    <property type="entry name" value="C_TYPE_LECTIN_1"/>
    <property type="match status" value="1"/>
</dbReference>
<keyword evidence="1 2" id="KW-1015">Disulfide bond</keyword>
<dbReference type="PROSITE" id="PS01186">
    <property type="entry name" value="EGF_2"/>
    <property type="match status" value="1"/>
</dbReference>
<evidence type="ECO:0000256" key="3">
    <source>
        <dbReference type="SAM" id="SignalP"/>
    </source>
</evidence>
<accession>A0ABM1SG02</accession>
<evidence type="ECO:0000313" key="6">
    <source>
        <dbReference type="Proteomes" id="UP000694941"/>
    </source>
</evidence>
<dbReference type="SUPFAM" id="SSF57196">
    <property type="entry name" value="EGF/Laminin"/>
    <property type="match status" value="1"/>
</dbReference>
<name>A0ABM1SG02_LIMPO</name>
<feature type="disulfide bond" evidence="2">
    <location>
        <begin position="88"/>
        <end position="97"/>
    </location>
</feature>
<protein>
    <submittedName>
        <fullName evidence="7">Perlucin-like protein</fullName>
    </submittedName>
</protein>
<dbReference type="Gene3D" id="2.10.25.10">
    <property type="entry name" value="Laminin"/>
    <property type="match status" value="1"/>
</dbReference>
<dbReference type="PROSITE" id="PS50026">
    <property type="entry name" value="EGF_3"/>
    <property type="match status" value="1"/>
</dbReference>
<feature type="chain" id="PRO_5045903198" evidence="3">
    <location>
        <begin position="17"/>
        <end position="219"/>
    </location>
</feature>
<dbReference type="SUPFAM" id="SSF56436">
    <property type="entry name" value="C-type lectin-like"/>
    <property type="match status" value="1"/>
</dbReference>
<dbReference type="InterPro" id="IPR000742">
    <property type="entry name" value="EGF"/>
</dbReference>
<keyword evidence="6" id="KW-1185">Reference proteome</keyword>
<dbReference type="Proteomes" id="UP000694941">
    <property type="component" value="Unplaced"/>
</dbReference>
<dbReference type="SMART" id="SM00034">
    <property type="entry name" value="CLECT"/>
    <property type="match status" value="1"/>
</dbReference>
<evidence type="ECO:0000313" key="7">
    <source>
        <dbReference type="RefSeq" id="XP_022242557.1"/>
    </source>
</evidence>
<evidence type="ECO:0000256" key="2">
    <source>
        <dbReference type="PROSITE-ProRule" id="PRU00076"/>
    </source>
</evidence>
<dbReference type="PROSITE" id="PS00022">
    <property type="entry name" value="EGF_1"/>
    <property type="match status" value="1"/>
</dbReference>
<dbReference type="InterPro" id="IPR016187">
    <property type="entry name" value="CTDL_fold"/>
</dbReference>
<comment type="caution">
    <text evidence="2">Lacks conserved residue(s) required for the propagation of feature annotation.</text>
</comment>
<reference evidence="7" key="1">
    <citation type="submission" date="2025-08" db="UniProtKB">
        <authorList>
            <consortium name="RefSeq"/>
        </authorList>
    </citation>
    <scope>IDENTIFICATION</scope>
    <source>
        <tissue evidence="7">Muscle</tissue>
    </source>
</reference>
<organism evidence="6 7">
    <name type="scientific">Limulus polyphemus</name>
    <name type="common">Atlantic horseshoe crab</name>
    <dbReference type="NCBI Taxonomy" id="6850"/>
    <lineage>
        <taxon>Eukaryota</taxon>
        <taxon>Metazoa</taxon>
        <taxon>Ecdysozoa</taxon>
        <taxon>Arthropoda</taxon>
        <taxon>Chelicerata</taxon>
        <taxon>Merostomata</taxon>
        <taxon>Xiphosura</taxon>
        <taxon>Limulidae</taxon>
        <taxon>Limulus</taxon>
    </lineage>
</organism>
<keyword evidence="3" id="KW-0732">Signal</keyword>
<dbReference type="InterPro" id="IPR050801">
    <property type="entry name" value="Ca-Dep_Lectins_ImmuneDev"/>
</dbReference>
<dbReference type="SMART" id="SM00181">
    <property type="entry name" value="EGF"/>
    <property type="match status" value="1"/>
</dbReference>
<evidence type="ECO:0000256" key="1">
    <source>
        <dbReference type="ARBA" id="ARBA00023157"/>
    </source>
</evidence>
<dbReference type="CDD" id="cd00037">
    <property type="entry name" value="CLECT"/>
    <property type="match status" value="1"/>
</dbReference>
<dbReference type="PROSITE" id="PS50041">
    <property type="entry name" value="C_TYPE_LECTIN_2"/>
    <property type="match status" value="1"/>
</dbReference>
<gene>
    <name evidence="7" type="primary">LOC106460189</name>
</gene>
<dbReference type="Gene3D" id="3.10.100.10">
    <property type="entry name" value="Mannose-Binding Protein A, subunit A"/>
    <property type="match status" value="1"/>
</dbReference>
<dbReference type="PANTHER" id="PTHR22801:SF63">
    <property type="entry name" value="C-TYPE LECTIN DOMAIN-CONTAINING PROTEIN"/>
    <property type="match status" value="1"/>
</dbReference>
<dbReference type="InterPro" id="IPR001304">
    <property type="entry name" value="C-type_lectin-like"/>
</dbReference>
<evidence type="ECO:0000259" key="4">
    <source>
        <dbReference type="PROSITE" id="PS50026"/>
    </source>
</evidence>
<dbReference type="Pfam" id="PF00059">
    <property type="entry name" value="Lectin_C"/>
    <property type="match status" value="1"/>
</dbReference>
<dbReference type="CDD" id="cd00054">
    <property type="entry name" value="EGF_CA"/>
    <property type="match status" value="1"/>
</dbReference>
<feature type="signal peptide" evidence="3">
    <location>
        <begin position="1"/>
        <end position="16"/>
    </location>
</feature>
<keyword evidence="2" id="KW-0245">EGF-like domain</keyword>
<proteinExistence type="predicted"/>
<feature type="domain" description="EGF-like" evidence="4">
    <location>
        <begin position="61"/>
        <end position="98"/>
    </location>
</feature>
<evidence type="ECO:0000259" key="5">
    <source>
        <dbReference type="PROSITE" id="PS50041"/>
    </source>
</evidence>
<dbReference type="GeneID" id="106460189"/>
<dbReference type="RefSeq" id="XP_022242557.1">
    <property type="nucleotide sequence ID" value="XM_022386849.1"/>
</dbReference>
<feature type="domain" description="C-type lectin" evidence="5">
    <location>
        <begin position="106"/>
        <end position="204"/>
    </location>
</feature>
<dbReference type="InterPro" id="IPR018378">
    <property type="entry name" value="C-type_lectin_CS"/>
</dbReference>
<dbReference type="PANTHER" id="PTHR22801">
    <property type="entry name" value="LITHOSTATHINE"/>
    <property type="match status" value="1"/>
</dbReference>